<dbReference type="RefSeq" id="WP_345675715.1">
    <property type="nucleotide sequence ID" value="NZ_BAABHS010000008.1"/>
</dbReference>
<gene>
    <name evidence="1" type="ORF">GCM10023205_27590</name>
</gene>
<evidence type="ECO:0000313" key="1">
    <source>
        <dbReference type="EMBL" id="GAA4962337.1"/>
    </source>
</evidence>
<reference evidence="2" key="1">
    <citation type="journal article" date="2019" name="Int. J. Syst. Evol. Microbiol.">
        <title>The Global Catalogue of Microorganisms (GCM) 10K type strain sequencing project: providing services to taxonomists for standard genome sequencing and annotation.</title>
        <authorList>
            <consortium name="The Broad Institute Genomics Platform"/>
            <consortium name="The Broad Institute Genome Sequencing Center for Infectious Disease"/>
            <person name="Wu L."/>
            <person name="Ma J."/>
        </authorList>
    </citation>
    <scope>NUCLEOTIDE SEQUENCE [LARGE SCALE GENOMIC DNA]</scope>
    <source>
        <strain evidence="2">JCM 17986</strain>
    </source>
</reference>
<organism evidence="1 2">
    <name type="scientific">Yinghuangia aomiensis</name>
    <dbReference type="NCBI Taxonomy" id="676205"/>
    <lineage>
        <taxon>Bacteria</taxon>
        <taxon>Bacillati</taxon>
        <taxon>Actinomycetota</taxon>
        <taxon>Actinomycetes</taxon>
        <taxon>Kitasatosporales</taxon>
        <taxon>Streptomycetaceae</taxon>
        <taxon>Yinghuangia</taxon>
    </lineage>
</organism>
<protein>
    <submittedName>
        <fullName evidence="1">Uncharacterized protein</fullName>
    </submittedName>
</protein>
<keyword evidence="2" id="KW-1185">Reference proteome</keyword>
<comment type="caution">
    <text evidence="1">The sequence shown here is derived from an EMBL/GenBank/DDBJ whole genome shotgun (WGS) entry which is preliminary data.</text>
</comment>
<dbReference type="EMBL" id="BAABHS010000008">
    <property type="protein sequence ID" value="GAA4962337.1"/>
    <property type="molecule type" value="Genomic_DNA"/>
</dbReference>
<proteinExistence type="predicted"/>
<evidence type="ECO:0000313" key="2">
    <source>
        <dbReference type="Proteomes" id="UP001500466"/>
    </source>
</evidence>
<dbReference type="Proteomes" id="UP001500466">
    <property type="component" value="Unassembled WGS sequence"/>
</dbReference>
<sequence>MAAPALAAVRAHVNGNVVGTLVKNTCLLDAAVDAVVHLVTPGWQWCPSPDVHQTFHVRTTFGAVTPELCDLAVHLIALRSAAEARLRQMRKLNVPEVTLITNANLPTKATQVFKISWDLVLAEGRDACIKALTKVPVRTPMISGPPSRDPANGEMNKIISTKMLAADKGLTALDAAGLIDLPGMSGRTFRAKVGKGTLLDPDKSGDLHAAYNHLRFLLYVEWRAIDELMQ</sequence>
<name>A0ABP9H6M9_9ACTN</name>
<accession>A0ABP9H6M9</accession>